<keyword evidence="5 6" id="KW-0472">Membrane</keyword>
<organism evidence="7 8">
    <name type="scientific">Branchiostoma lanceolatum</name>
    <name type="common">Common lancelet</name>
    <name type="synonym">Amphioxus lanceolatum</name>
    <dbReference type="NCBI Taxonomy" id="7740"/>
    <lineage>
        <taxon>Eukaryota</taxon>
        <taxon>Metazoa</taxon>
        <taxon>Chordata</taxon>
        <taxon>Cephalochordata</taxon>
        <taxon>Leptocardii</taxon>
        <taxon>Amphioxiformes</taxon>
        <taxon>Branchiostomatidae</taxon>
        <taxon>Branchiostoma</taxon>
    </lineage>
</organism>
<evidence type="ECO:0000256" key="5">
    <source>
        <dbReference type="ARBA" id="ARBA00023136"/>
    </source>
</evidence>
<gene>
    <name evidence="7" type="primary">SMIM12</name>
    <name evidence="7" type="ORF">BLAG_LOCUS17717</name>
</gene>
<dbReference type="PANTHER" id="PTHR28599">
    <property type="entry name" value="SMALL INTEGRAL MEMBRANE PROTEIN 12"/>
    <property type="match status" value="1"/>
</dbReference>
<comment type="similarity">
    <text evidence="2">Belongs to the SMIM12 family.</text>
</comment>
<keyword evidence="3 6" id="KW-0812">Transmembrane</keyword>
<keyword evidence="8" id="KW-1185">Reference proteome</keyword>
<comment type="subcellular location">
    <subcellularLocation>
        <location evidence="1">Membrane</location>
        <topology evidence="1">Single-pass membrane protein</topology>
    </subcellularLocation>
</comment>
<name>A0A8J9ZSM5_BRALA</name>
<sequence length="89" mass="10504">MWQIFIRTYAPYITFPFALVIGFVGYNFENLVRGGKQQPYRNKSILEEREERKLEAIEEKDPTEVDKLKEKKFVPPSVLDKNQPGWKGL</sequence>
<dbReference type="OrthoDB" id="10052506at2759"/>
<dbReference type="PANTHER" id="PTHR28599:SF1">
    <property type="entry name" value="SMALL INTEGRAL MEMBRANE PROTEIN 12"/>
    <property type="match status" value="1"/>
</dbReference>
<evidence type="ECO:0000256" key="3">
    <source>
        <dbReference type="ARBA" id="ARBA00022692"/>
    </source>
</evidence>
<dbReference type="Proteomes" id="UP000838412">
    <property type="component" value="Chromosome 4"/>
</dbReference>
<proteinExistence type="inferred from homology"/>
<dbReference type="GO" id="GO:0016020">
    <property type="term" value="C:membrane"/>
    <property type="evidence" value="ECO:0007669"/>
    <property type="project" value="UniProtKB-SubCell"/>
</dbReference>
<evidence type="ECO:0000256" key="6">
    <source>
        <dbReference type="SAM" id="Phobius"/>
    </source>
</evidence>
<evidence type="ECO:0000256" key="4">
    <source>
        <dbReference type="ARBA" id="ARBA00022989"/>
    </source>
</evidence>
<evidence type="ECO:0000313" key="7">
    <source>
        <dbReference type="EMBL" id="CAH1262821.1"/>
    </source>
</evidence>
<evidence type="ECO:0000256" key="2">
    <source>
        <dbReference type="ARBA" id="ARBA00007304"/>
    </source>
</evidence>
<dbReference type="InterPro" id="IPR031933">
    <property type="entry name" value="UPF0767"/>
</dbReference>
<protein>
    <submittedName>
        <fullName evidence="7">SMIM12 protein</fullName>
    </submittedName>
</protein>
<accession>A0A8J9ZSM5</accession>
<evidence type="ECO:0000313" key="8">
    <source>
        <dbReference type="Proteomes" id="UP000838412"/>
    </source>
</evidence>
<dbReference type="EMBL" id="OV696689">
    <property type="protein sequence ID" value="CAH1262821.1"/>
    <property type="molecule type" value="Genomic_DNA"/>
</dbReference>
<keyword evidence="4 6" id="KW-1133">Transmembrane helix</keyword>
<dbReference type="Pfam" id="PF15990">
    <property type="entry name" value="UPF0767"/>
    <property type="match status" value="1"/>
</dbReference>
<dbReference type="AlphaFoldDB" id="A0A8J9ZSM5"/>
<evidence type="ECO:0000256" key="1">
    <source>
        <dbReference type="ARBA" id="ARBA00004167"/>
    </source>
</evidence>
<reference evidence="7" key="1">
    <citation type="submission" date="2022-01" db="EMBL/GenBank/DDBJ databases">
        <authorList>
            <person name="Braso-Vives M."/>
        </authorList>
    </citation>
    <scope>NUCLEOTIDE SEQUENCE</scope>
</reference>
<feature type="transmembrane region" description="Helical" evidence="6">
    <location>
        <begin position="12"/>
        <end position="32"/>
    </location>
</feature>